<evidence type="ECO:0000313" key="13">
    <source>
        <dbReference type="Proteomes" id="UP000634134"/>
    </source>
</evidence>
<keyword evidence="10 11" id="KW-0119">Carbohydrate metabolism</keyword>
<evidence type="ECO:0000256" key="3">
    <source>
        <dbReference type="ARBA" id="ARBA00005028"/>
    </source>
</evidence>
<name>A0ABR9W8G0_9BACT</name>
<evidence type="ECO:0000256" key="11">
    <source>
        <dbReference type="PIRNR" id="PIRNR005096"/>
    </source>
</evidence>
<comment type="subunit">
    <text evidence="5">Monomer.</text>
</comment>
<comment type="similarity">
    <text evidence="4 11">Belongs to the aldose epimerase family.</text>
</comment>
<dbReference type="InterPro" id="IPR015443">
    <property type="entry name" value="Aldose_1-epimerase"/>
</dbReference>
<evidence type="ECO:0000256" key="10">
    <source>
        <dbReference type="ARBA" id="ARBA00023277"/>
    </source>
</evidence>
<dbReference type="PROSITE" id="PS51257">
    <property type="entry name" value="PROKAR_LIPOPROTEIN"/>
    <property type="match status" value="1"/>
</dbReference>
<gene>
    <name evidence="12" type="ORF">IEE83_01360</name>
</gene>
<dbReference type="PANTHER" id="PTHR10091">
    <property type="entry name" value="ALDOSE-1-EPIMERASE"/>
    <property type="match status" value="1"/>
</dbReference>
<keyword evidence="9 11" id="KW-0413">Isomerase</keyword>
<dbReference type="Proteomes" id="UP000634134">
    <property type="component" value="Unassembled WGS sequence"/>
</dbReference>
<keyword evidence="8" id="KW-0106">Calcium</keyword>
<keyword evidence="13" id="KW-1185">Reference proteome</keyword>
<dbReference type="PROSITE" id="PS00545">
    <property type="entry name" value="ALDOSE_1_EPIMERASE"/>
    <property type="match status" value="1"/>
</dbReference>
<evidence type="ECO:0000256" key="1">
    <source>
        <dbReference type="ARBA" id="ARBA00001614"/>
    </source>
</evidence>
<proteinExistence type="inferred from homology"/>
<evidence type="ECO:0000256" key="6">
    <source>
        <dbReference type="ARBA" id="ARBA00013185"/>
    </source>
</evidence>
<protein>
    <recommendedName>
        <fullName evidence="7 11">Aldose 1-epimerase</fullName>
        <ecNumber evidence="6 11">5.1.3.3</ecNumber>
    </recommendedName>
</protein>
<evidence type="ECO:0000256" key="8">
    <source>
        <dbReference type="ARBA" id="ARBA00022837"/>
    </source>
</evidence>
<dbReference type="PANTHER" id="PTHR10091:SF0">
    <property type="entry name" value="GALACTOSE MUTAROTASE"/>
    <property type="match status" value="1"/>
</dbReference>
<evidence type="ECO:0000256" key="5">
    <source>
        <dbReference type="ARBA" id="ARBA00011245"/>
    </source>
</evidence>
<dbReference type="CDD" id="cd09019">
    <property type="entry name" value="galactose_mutarotase_like"/>
    <property type="match status" value="1"/>
</dbReference>
<dbReference type="PIRSF" id="PIRSF005096">
    <property type="entry name" value="GALM"/>
    <property type="match status" value="1"/>
</dbReference>
<dbReference type="InterPro" id="IPR014718">
    <property type="entry name" value="GH-type_carb-bd"/>
</dbReference>
<dbReference type="Pfam" id="PF01263">
    <property type="entry name" value="Aldose_epim"/>
    <property type="match status" value="1"/>
</dbReference>
<evidence type="ECO:0000313" key="12">
    <source>
        <dbReference type="EMBL" id="MBE9460519.1"/>
    </source>
</evidence>
<dbReference type="InterPro" id="IPR008183">
    <property type="entry name" value="Aldose_1/G6P_1-epimerase"/>
</dbReference>
<sequence length="387" mass="42733">MKKRSLIFAALIGIGLMSCSKTKKEKENENESKTMTSTISKEVFGDLPDGKKADLYTLKNANGMTVKITNFGGIITELTAKDKSGKWEDVVLGFDSLAPYIGENPFFGALVGRYGNRIANGKFTLDGKTYKLPINNGPNSLHGGIQGFNKKLWDATEIKKDSLVGLELKYVSKDGEEGYPGTLNVKVTYTLSNDNGLRIDYEATTDKNTVINLTNHSYFNLTGLKRDILNHEVYIKSDSMVPVNATLIPTGKLRAVKGTPFDFNEPTLVGKRINDVADEQIKNGGGYDHCWVISGADKSFALFATVKDPESGRFMEVYTTEPAVQFYTGNFLDGKLTGKGATYAKRYGLCLETEHYPDSPNQPQFPTTELKPGETYKTSTEYKFSVK</sequence>
<organism evidence="12 13">
    <name type="scientific">Dyadobacter subterraneus</name>
    <dbReference type="NCBI Taxonomy" id="2773304"/>
    <lineage>
        <taxon>Bacteria</taxon>
        <taxon>Pseudomonadati</taxon>
        <taxon>Bacteroidota</taxon>
        <taxon>Cytophagia</taxon>
        <taxon>Cytophagales</taxon>
        <taxon>Spirosomataceae</taxon>
        <taxon>Dyadobacter</taxon>
    </lineage>
</organism>
<dbReference type="InterPro" id="IPR047215">
    <property type="entry name" value="Galactose_mutarotase-like"/>
</dbReference>
<comment type="pathway">
    <text evidence="3 11">Carbohydrate metabolism; hexose metabolism.</text>
</comment>
<comment type="cofactor">
    <cofactor evidence="2">
        <name>Ca(2+)</name>
        <dbReference type="ChEBI" id="CHEBI:29108"/>
    </cofactor>
</comment>
<dbReference type="EC" id="5.1.3.3" evidence="6 11"/>
<evidence type="ECO:0000256" key="9">
    <source>
        <dbReference type="ARBA" id="ARBA00023235"/>
    </source>
</evidence>
<comment type="caution">
    <text evidence="12">The sequence shown here is derived from an EMBL/GenBank/DDBJ whole genome shotgun (WGS) entry which is preliminary data.</text>
</comment>
<dbReference type="RefSeq" id="WP_194118850.1">
    <property type="nucleotide sequence ID" value="NZ_JACYGY010000001.1"/>
</dbReference>
<accession>A0ABR9W8G0</accession>
<dbReference type="NCBIfam" id="NF008277">
    <property type="entry name" value="PRK11055.1"/>
    <property type="match status" value="1"/>
</dbReference>
<dbReference type="Gene3D" id="2.70.98.10">
    <property type="match status" value="1"/>
</dbReference>
<evidence type="ECO:0000256" key="7">
    <source>
        <dbReference type="ARBA" id="ARBA00014165"/>
    </source>
</evidence>
<evidence type="ECO:0000256" key="2">
    <source>
        <dbReference type="ARBA" id="ARBA00001913"/>
    </source>
</evidence>
<dbReference type="InterPro" id="IPR018052">
    <property type="entry name" value="Ald1_epimerase_CS"/>
</dbReference>
<dbReference type="InterPro" id="IPR011013">
    <property type="entry name" value="Gal_mutarotase_sf_dom"/>
</dbReference>
<evidence type="ECO:0000256" key="4">
    <source>
        <dbReference type="ARBA" id="ARBA00006206"/>
    </source>
</evidence>
<reference evidence="13" key="1">
    <citation type="submission" date="2023-07" db="EMBL/GenBank/DDBJ databases">
        <title>Dyadobacter sp. nov 'subterranea' isolated from contaminted grondwater.</title>
        <authorList>
            <person name="Szabo I."/>
            <person name="Al-Omari J."/>
            <person name="Szerdahelyi S.G."/>
            <person name="Rado J."/>
        </authorList>
    </citation>
    <scope>NUCLEOTIDE SEQUENCE [LARGE SCALE GENOMIC DNA]</scope>
    <source>
        <strain evidence="13">UP-52</strain>
    </source>
</reference>
<dbReference type="SUPFAM" id="SSF74650">
    <property type="entry name" value="Galactose mutarotase-like"/>
    <property type="match status" value="1"/>
</dbReference>
<dbReference type="EMBL" id="JACYGY010000001">
    <property type="protein sequence ID" value="MBE9460519.1"/>
    <property type="molecule type" value="Genomic_DNA"/>
</dbReference>
<comment type="catalytic activity">
    <reaction evidence="1 11">
        <text>alpha-D-glucose = beta-D-glucose</text>
        <dbReference type="Rhea" id="RHEA:10264"/>
        <dbReference type="ChEBI" id="CHEBI:15903"/>
        <dbReference type="ChEBI" id="CHEBI:17925"/>
        <dbReference type="EC" id="5.1.3.3"/>
    </reaction>
</comment>